<dbReference type="AlphaFoldDB" id="A0A2S6FWU0"/>
<evidence type="ECO:0000256" key="3">
    <source>
        <dbReference type="ARBA" id="ARBA00022448"/>
    </source>
</evidence>
<organism evidence="10 11">
    <name type="scientific">Clostridium algidicarnis DSM 15099</name>
    <dbReference type="NCBI Taxonomy" id="1121295"/>
    <lineage>
        <taxon>Bacteria</taxon>
        <taxon>Bacillati</taxon>
        <taxon>Bacillota</taxon>
        <taxon>Clostridia</taxon>
        <taxon>Eubacteriales</taxon>
        <taxon>Clostridiaceae</taxon>
        <taxon>Clostridium</taxon>
    </lineage>
</organism>
<dbReference type="Gene3D" id="1.20.1460.20">
    <property type="match status" value="1"/>
</dbReference>
<dbReference type="Gene3D" id="3.30.70.2170">
    <property type="match status" value="1"/>
</dbReference>
<evidence type="ECO:0000256" key="2">
    <source>
        <dbReference type="ARBA" id="ARBA00009904"/>
    </source>
</evidence>
<comment type="similarity">
    <text evidence="2">Belongs to the V-ATPase 116 kDa subunit family.</text>
</comment>
<evidence type="ECO:0000256" key="7">
    <source>
        <dbReference type="ARBA" id="ARBA00023136"/>
    </source>
</evidence>
<keyword evidence="4 9" id="KW-0812">Transmembrane</keyword>
<evidence type="ECO:0000256" key="1">
    <source>
        <dbReference type="ARBA" id="ARBA00004141"/>
    </source>
</evidence>
<feature type="transmembrane region" description="Helical" evidence="9">
    <location>
        <begin position="564"/>
        <end position="582"/>
    </location>
</feature>
<comment type="caution">
    <text evidence="10">The sequence shown here is derived from an EMBL/GenBank/DDBJ whole genome shotgun (WGS) entry which is preliminary data.</text>
</comment>
<dbReference type="PANTHER" id="PTHR11629:SF63">
    <property type="entry name" value="V-TYPE PROTON ATPASE SUBUNIT A"/>
    <property type="match status" value="1"/>
</dbReference>
<feature type="transmembrane region" description="Helical" evidence="9">
    <location>
        <begin position="588"/>
        <end position="611"/>
    </location>
</feature>
<keyword evidence="8" id="KW-0175">Coiled coil</keyword>
<keyword evidence="3" id="KW-0813">Transport</keyword>
<dbReference type="Proteomes" id="UP000239863">
    <property type="component" value="Unassembled WGS sequence"/>
</dbReference>
<dbReference type="InterPro" id="IPR002490">
    <property type="entry name" value="V-ATPase_116kDa_su"/>
</dbReference>
<dbReference type="PANTHER" id="PTHR11629">
    <property type="entry name" value="VACUOLAR PROTON ATPASES"/>
    <property type="match status" value="1"/>
</dbReference>
<protein>
    <submittedName>
        <fullName evidence="10">V/A-type H+-transporting ATPase subunit I</fullName>
    </submittedName>
</protein>
<gene>
    <name evidence="10" type="ORF">BD821_11181</name>
</gene>
<feature type="transmembrane region" description="Helical" evidence="9">
    <location>
        <begin position="453"/>
        <end position="477"/>
    </location>
</feature>
<dbReference type="Pfam" id="PF01496">
    <property type="entry name" value="V_ATPase_I"/>
    <property type="match status" value="1"/>
</dbReference>
<evidence type="ECO:0000256" key="9">
    <source>
        <dbReference type="SAM" id="Phobius"/>
    </source>
</evidence>
<dbReference type="GO" id="GO:0016471">
    <property type="term" value="C:vacuolar proton-transporting V-type ATPase complex"/>
    <property type="evidence" value="ECO:0007669"/>
    <property type="project" value="TreeGrafter"/>
</dbReference>
<dbReference type="GO" id="GO:0051117">
    <property type="term" value="F:ATPase binding"/>
    <property type="evidence" value="ECO:0007669"/>
    <property type="project" value="TreeGrafter"/>
</dbReference>
<reference evidence="10 11" key="1">
    <citation type="submission" date="2018-02" db="EMBL/GenBank/DDBJ databases">
        <title>Genomic Encyclopedia of Archaeal and Bacterial Type Strains, Phase II (KMG-II): from individual species to whole genera.</title>
        <authorList>
            <person name="Goeker M."/>
        </authorList>
    </citation>
    <scope>NUCLEOTIDE SEQUENCE [LARGE SCALE GENOMIC DNA]</scope>
    <source>
        <strain evidence="10 11">DSM 15099</strain>
    </source>
</reference>
<evidence type="ECO:0000256" key="5">
    <source>
        <dbReference type="ARBA" id="ARBA00022989"/>
    </source>
</evidence>
<keyword evidence="5 9" id="KW-1133">Transmembrane helix</keyword>
<feature type="coiled-coil region" evidence="8">
    <location>
        <begin position="237"/>
        <end position="271"/>
    </location>
</feature>
<evidence type="ECO:0000256" key="8">
    <source>
        <dbReference type="SAM" id="Coils"/>
    </source>
</evidence>
<dbReference type="STRING" id="37659.GCA_000703125_00221"/>
<dbReference type="GO" id="GO:0033179">
    <property type="term" value="C:proton-transporting V-type ATPase, V0 domain"/>
    <property type="evidence" value="ECO:0007669"/>
    <property type="project" value="InterPro"/>
</dbReference>
<feature type="transmembrane region" description="Helical" evidence="9">
    <location>
        <begin position="489"/>
        <end position="508"/>
    </location>
</feature>
<evidence type="ECO:0000313" key="10">
    <source>
        <dbReference type="EMBL" id="PPK48021.1"/>
    </source>
</evidence>
<keyword evidence="7 9" id="KW-0472">Membrane</keyword>
<evidence type="ECO:0000313" key="11">
    <source>
        <dbReference type="Proteomes" id="UP000239863"/>
    </source>
</evidence>
<dbReference type="OrthoDB" id="9803814at2"/>
<dbReference type="Gene3D" id="3.30.70.2750">
    <property type="match status" value="1"/>
</dbReference>
<accession>A0A2S6FWU0</accession>
<dbReference type="GO" id="GO:0007035">
    <property type="term" value="P:vacuolar acidification"/>
    <property type="evidence" value="ECO:0007669"/>
    <property type="project" value="TreeGrafter"/>
</dbReference>
<name>A0A2S6FWU0_9CLOT</name>
<dbReference type="GO" id="GO:0046961">
    <property type="term" value="F:proton-transporting ATPase activity, rotational mechanism"/>
    <property type="evidence" value="ECO:0007669"/>
    <property type="project" value="InterPro"/>
</dbReference>
<evidence type="ECO:0000256" key="6">
    <source>
        <dbReference type="ARBA" id="ARBA00023065"/>
    </source>
</evidence>
<evidence type="ECO:0000256" key="4">
    <source>
        <dbReference type="ARBA" id="ARBA00022692"/>
    </source>
</evidence>
<keyword evidence="6" id="KW-0406">Ion transport</keyword>
<feature type="transmembrane region" description="Helical" evidence="9">
    <location>
        <begin position="411"/>
        <end position="433"/>
    </location>
</feature>
<dbReference type="EMBL" id="PTIS01000011">
    <property type="protein sequence ID" value="PPK48021.1"/>
    <property type="molecule type" value="Genomic_DNA"/>
</dbReference>
<comment type="subcellular location">
    <subcellularLocation>
        <location evidence="1">Membrane</location>
        <topology evidence="1">Multi-pass membrane protein</topology>
    </subcellularLocation>
</comment>
<proteinExistence type="inferred from homology"/>
<sequence length="651" mass="74456">MAIVKMNKFTLLAFESQKQQLLEELQRFEGVQFINLQDQETVDKYEELKGLKKDELGGDFSEYESALLKIKFSLDFLKPYMEKESTLKSFLNGKKALNYKDLEEKIKTNNWQEVYKNLKEKEKKLNALGNERTKLETEISTLSLWQEFDAPFSDLKNLKYVSPFIGTFATQYEADLIKEFNEVLKNGYIEIVNKDVQDTYMYALVPKEDEDKARDILKEYGFNSFALVHDRTPKILIKDYREKVIELNKEEENIKSELKKLNYDFENLEEAYDYYNNIALRLKTSENFLRTENIVTIYGWNTVETNENLKDSISKSIGEDYYLNFSEVLKEDIEDVPIKLKNNKFSESFESIVEMYSLPLYSEIDPTPILSVFYFIFFGMMLSDGGYGLVMVIAALLGMKFSKDKSKQKTFKFFLFAGISTIMWGAVYGGWFGDLFPEYFGIKIPFLLDPPNSIIEIFALSLGFGIIHIFVGLGIKAYMLIKDHKIKDAIYDVLSWYVTIIGSIMMIAGKGGSIGKWMLIGGLIALLLTQGRSAPTLGGKIGGGVYGVYGITGYLGDIVSYSRLLALGLATGFIANALNLIVSLFPKPIIYVLAPILFVALHLFNLLINALGSYVHAARLQYLEFFNKFYEGGGKKFTPYKLSEEYIKITK</sequence>
<feature type="transmembrane region" description="Helical" evidence="9">
    <location>
        <begin position="372"/>
        <end position="399"/>
    </location>
</feature>